<proteinExistence type="predicted"/>
<evidence type="ECO:0000313" key="2">
    <source>
        <dbReference type="Proteomes" id="UP000198324"/>
    </source>
</evidence>
<keyword evidence="2" id="KW-1185">Reference proteome</keyword>
<dbReference type="RefSeq" id="WP_089274485.1">
    <property type="nucleotide sequence ID" value="NZ_FZOC01000004.1"/>
</dbReference>
<accession>A0A239AYY3</accession>
<dbReference type="Proteomes" id="UP000198324">
    <property type="component" value="Unassembled WGS sequence"/>
</dbReference>
<evidence type="ECO:0000313" key="1">
    <source>
        <dbReference type="EMBL" id="SNS00178.1"/>
    </source>
</evidence>
<sequence length="256" mass="28648">MVRVKAKYLWLLNRFRSNEDAMDAIACFHIRPCEGTEGVLIEALNGHQYGVFHDKDGVCDIPSAVFKPTPGLLKAFKPSKMKVGRTTVTVEPELVIEHAEKIMERGEGWEPLVEHVSHAVRVENGHNVVLYIDPRPEDCLKSFQWPNSEGFWAKRESAMASETTLEDIMLPVDHVGQYDFGDGSSRVVSFHPTGLGSPVFVTVSSHPEFLGIVMPMMDERNSIDMSLDKPFLPRLHSALAKQYLESSGTMSNAEIH</sequence>
<organism evidence="1 2">
    <name type="scientific">Humidesulfovibrio mexicanus</name>
    <dbReference type="NCBI Taxonomy" id="147047"/>
    <lineage>
        <taxon>Bacteria</taxon>
        <taxon>Pseudomonadati</taxon>
        <taxon>Thermodesulfobacteriota</taxon>
        <taxon>Desulfovibrionia</taxon>
        <taxon>Desulfovibrionales</taxon>
        <taxon>Desulfovibrionaceae</taxon>
        <taxon>Humidesulfovibrio</taxon>
    </lineage>
</organism>
<dbReference type="EMBL" id="FZOC01000004">
    <property type="protein sequence ID" value="SNS00178.1"/>
    <property type="molecule type" value="Genomic_DNA"/>
</dbReference>
<gene>
    <name evidence="1" type="ORF">SAMN04488503_2280</name>
</gene>
<name>A0A239AYY3_9BACT</name>
<dbReference type="AlphaFoldDB" id="A0A239AYY3"/>
<reference evidence="1 2" key="1">
    <citation type="submission" date="2017-06" db="EMBL/GenBank/DDBJ databases">
        <authorList>
            <person name="Kim H.J."/>
            <person name="Triplett B.A."/>
        </authorList>
    </citation>
    <scope>NUCLEOTIDE SEQUENCE [LARGE SCALE GENOMIC DNA]</scope>
    <source>
        <strain evidence="1 2">DSM 13116</strain>
    </source>
</reference>
<protein>
    <submittedName>
        <fullName evidence="1">Uncharacterized protein</fullName>
    </submittedName>
</protein>